<sequence length="356" mass="41692">MACSTCASLKCFESCYNQFNVMKKSDQVLQEANSILLNFSNQQKIDSSALSKFFNTPKSDENKCFIFKNGNNNFTQLIIDYVFSCERESNNSEENADLSKYNKEKIVEILSILRFESIDRNFFYHYLFKKESQNNLIREDKIIYLLKLFNVNTIESILSIPSFSFIHSNYLSNCEFVNFFKAILSSSLTNDFTSLYQSIYQYLVDQDELGELTKDQFIEFMKKTFSINENFVNKRTDIGHFEDIIRRIIQFSLLASPEENSINLDLSEFNEIFQISCKFINLNLKNEIFDIAYKRKDLYFSGKVTNRDALMILDELSIVYTKLNKEKVSNMINNIEISYFDLLSIVSDQIDLSELI</sequence>
<proteinExistence type="predicted"/>
<organism evidence="1 2">
    <name type="scientific">Tritrichomonas musculus</name>
    <dbReference type="NCBI Taxonomy" id="1915356"/>
    <lineage>
        <taxon>Eukaryota</taxon>
        <taxon>Metamonada</taxon>
        <taxon>Parabasalia</taxon>
        <taxon>Tritrichomonadida</taxon>
        <taxon>Tritrichomonadidae</taxon>
        <taxon>Tritrichomonas</taxon>
    </lineage>
</organism>
<evidence type="ECO:0000313" key="2">
    <source>
        <dbReference type="Proteomes" id="UP001470230"/>
    </source>
</evidence>
<dbReference type="Proteomes" id="UP001470230">
    <property type="component" value="Unassembled WGS sequence"/>
</dbReference>
<evidence type="ECO:0000313" key="1">
    <source>
        <dbReference type="EMBL" id="KAK8878104.1"/>
    </source>
</evidence>
<evidence type="ECO:0008006" key="3">
    <source>
        <dbReference type="Google" id="ProtNLM"/>
    </source>
</evidence>
<dbReference type="EMBL" id="JAPFFF010000011">
    <property type="protein sequence ID" value="KAK8878104.1"/>
    <property type="molecule type" value="Genomic_DNA"/>
</dbReference>
<reference evidence="1 2" key="1">
    <citation type="submission" date="2024-04" db="EMBL/GenBank/DDBJ databases">
        <title>Tritrichomonas musculus Genome.</title>
        <authorList>
            <person name="Alves-Ferreira E."/>
            <person name="Grigg M."/>
            <person name="Lorenzi H."/>
            <person name="Galac M."/>
        </authorList>
    </citation>
    <scope>NUCLEOTIDE SEQUENCE [LARGE SCALE GENOMIC DNA]</scope>
    <source>
        <strain evidence="1 2">EAF2021</strain>
    </source>
</reference>
<gene>
    <name evidence="1" type="ORF">M9Y10_004868</name>
</gene>
<comment type="caution">
    <text evidence="1">The sequence shown here is derived from an EMBL/GenBank/DDBJ whole genome shotgun (WGS) entry which is preliminary data.</text>
</comment>
<accession>A0ABR2JJQ2</accession>
<name>A0ABR2JJQ2_9EUKA</name>
<protein>
    <recommendedName>
        <fullName evidence="3">EF-hand domain-containing protein</fullName>
    </recommendedName>
</protein>
<keyword evidence="2" id="KW-1185">Reference proteome</keyword>